<evidence type="ECO:0000256" key="4">
    <source>
        <dbReference type="ARBA" id="ARBA00022989"/>
    </source>
</evidence>
<dbReference type="GO" id="GO:0016020">
    <property type="term" value="C:membrane"/>
    <property type="evidence" value="ECO:0007669"/>
    <property type="project" value="UniProtKB-SubCell"/>
</dbReference>
<feature type="transmembrane region" description="Helical" evidence="6">
    <location>
        <begin position="42"/>
        <end position="64"/>
    </location>
</feature>
<dbReference type="PANTHER" id="PTHR12050:SF0">
    <property type="entry name" value="RH04491P"/>
    <property type="match status" value="1"/>
</dbReference>
<feature type="transmembrane region" description="Helical" evidence="6">
    <location>
        <begin position="107"/>
        <end position="131"/>
    </location>
</feature>
<evidence type="ECO:0000313" key="7">
    <source>
        <dbReference type="EMBL" id="CAG4642936.1"/>
    </source>
</evidence>
<feature type="transmembrane region" description="Helical" evidence="6">
    <location>
        <begin position="76"/>
        <end position="95"/>
    </location>
</feature>
<comment type="subcellular location">
    <subcellularLocation>
        <location evidence="1">Membrane</location>
        <topology evidence="1">Multi-pass membrane protein</topology>
    </subcellularLocation>
</comment>
<evidence type="ECO:0000256" key="3">
    <source>
        <dbReference type="ARBA" id="ARBA00022692"/>
    </source>
</evidence>
<evidence type="ECO:0000256" key="1">
    <source>
        <dbReference type="ARBA" id="ARBA00004141"/>
    </source>
</evidence>
<keyword evidence="5 6" id="KW-0472">Membrane</keyword>
<evidence type="ECO:0000256" key="2">
    <source>
        <dbReference type="ARBA" id="ARBA00005645"/>
    </source>
</evidence>
<evidence type="ECO:0000256" key="6">
    <source>
        <dbReference type="SAM" id="Phobius"/>
    </source>
</evidence>
<dbReference type="GO" id="GO:0032511">
    <property type="term" value="P:late endosome to vacuole transport via multivesicular body sorting pathway"/>
    <property type="evidence" value="ECO:0007669"/>
    <property type="project" value="TreeGrafter"/>
</dbReference>
<name>A0A9N6WQR2_9CRUS</name>
<reference evidence="7" key="1">
    <citation type="submission" date="2021-04" db="EMBL/GenBank/DDBJ databases">
        <authorList>
            <person name="Cornetti L."/>
        </authorList>
    </citation>
    <scope>NUCLEOTIDE SEQUENCE</scope>
</reference>
<sequence length="141" mass="15198">MFTCGLPPLLLSTALVGLAFTGSIGMTFLVLACALPQFNNWWPFFLLAFYLVAPFPVVISRRYGDASGNSTPCQEMAVFLTAAIVISAFGLPIVLARAPLALPVIQWGAAGLVITANIIVFLTILGFFVAFDNDDVDYSMW</sequence>
<gene>
    <name evidence="7" type="primary">EOG090X0J87</name>
</gene>
<dbReference type="PANTHER" id="PTHR12050">
    <property type="entry name" value="LEPTIN RECEPTOR-RELATED"/>
    <property type="match status" value="1"/>
</dbReference>
<evidence type="ECO:0000256" key="5">
    <source>
        <dbReference type="ARBA" id="ARBA00023136"/>
    </source>
</evidence>
<proteinExistence type="inferred from homology"/>
<dbReference type="GO" id="GO:0005768">
    <property type="term" value="C:endosome"/>
    <property type="evidence" value="ECO:0007669"/>
    <property type="project" value="TreeGrafter"/>
</dbReference>
<dbReference type="InterPro" id="IPR007262">
    <property type="entry name" value="Vps55/LEPROT"/>
</dbReference>
<comment type="similarity">
    <text evidence="2">Belongs to the OB-RGRP/VPS55 family.</text>
</comment>
<protein>
    <submittedName>
        <fullName evidence="7">EOG090X0J87</fullName>
    </submittedName>
</protein>
<dbReference type="Pfam" id="PF04133">
    <property type="entry name" value="Vps55"/>
    <property type="match status" value="1"/>
</dbReference>
<keyword evidence="4 6" id="KW-1133">Transmembrane helix</keyword>
<keyword evidence="3 6" id="KW-0812">Transmembrane</keyword>
<organism evidence="7">
    <name type="scientific">Evadne anonyx</name>
    <dbReference type="NCBI Taxonomy" id="141404"/>
    <lineage>
        <taxon>Eukaryota</taxon>
        <taxon>Metazoa</taxon>
        <taxon>Ecdysozoa</taxon>
        <taxon>Arthropoda</taxon>
        <taxon>Crustacea</taxon>
        <taxon>Branchiopoda</taxon>
        <taxon>Diplostraca</taxon>
        <taxon>Cladocera</taxon>
        <taxon>Onychopoda</taxon>
        <taxon>Podonidae</taxon>
        <taxon>Evadne</taxon>
    </lineage>
</organism>
<dbReference type="EMBL" id="OC986281">
    <property type="protein sequence ID" value="CAG4642936.1"/>
    <property type="molecule type" value="Genomic_DNA"/>
</dbReference>
<dbReference type="AlphaFoldDB" id="A0A9N6WQR2"/>
<accession>A0A9N6WQR2</accession>